<dbReference type="PANTHER" id="PTHR46577">
    <property type="entry name" value="HTH-TYPE TRANSCRIPTIONAL REGULATORY PROTEIN GABR"/>
    <property type="match status" value="1"/>
</dbReference>
<dbReference type="SUPFAM" id="SSF53383">
    <property type="entry name" value="PLP-dependent transferases"/>
    <property type="match status" value="1"/>
</dbReference>
<dbReference type="RefSeq" id="WP_005539470.1">
    <property type="nucleotide sequence ID" value="NZ_JH378829.1"/>
</dbReference>
<dbReference type="HOGENOM" id="CLU_017584_0_1_9"/>
<dbReference type="InterPro" id="IPR015424">
    <property type="entry name" value="PyrdxlP-dep_Trfase"/>
</dbReference>
<sequence length="502" mass="57302">MELIIPLKSSKKPIYEQIYEYIKNEIKSGNLRTCEKLPSTRKLSSDLKISRSTVQLAYAQLEAEGYVEACASRGYFISKIEELYNLEQSESLKGNENYEKVHTIFKEKTFSYNNIIGGKDKESTKKNIIDFSPRGIDFSAFPYTVWRKLSRDTFADDNTSMFSSGDHKGELALREAIASYLHHARAVEASADRVIIGAGNEYLMLVLGIILGKRRIAIENPTYKQAYRVLKSMGWDISAISMDESGVKTSDLKKSCADIVYTMPSHQYPTGIVMSASRRSEIINWAVEDKKRYIIEDDYDSEFRYKGRPIPAMQGMGGADNVIYIGTFSKAIAPAIRVSFMLLPERLMEAYERQAGFLSCTVPRPFQNILYNFIADGHFERHLNRMRKIYKSKHDIFIDELKPFLEKFDIIGSNAGHHLILKSKTGKSAQYLAELAAQKGVKVYPIDDFFIDDLYMNDFNSGDFDTDDFIKKRIDKTVILGYAPLSIKDIRKGLLLLKEVWL</sequence>
<evidence type="ECO:0000256" key="4">
    <source>
        <dbReference type="ARBA" id="ARBA00023125"/>
    </source>
</evidence>
<keyword evidence="5" id="KW-0804">Transcription</keyword>
<dbReference type="InterPro" id="IPR051446">
    <property type="entry name" value="HTH_trans_reg/aminotransferase"/>
</dbReference>
<evidence type="ECO:0000256" key="2">
    <source>
        <dbReference type="ARBA" id="ARBA00022898"/>
    </source>
</evidence>
<dbReference type="PATRIC" id="fig|679200.3.peg.445"/>
<dbReference type="SUPFAM" id="SSF46785">
    <property type="entry name" value="Winged helix' DNA-binding domain"/>
    <property type="match status" value="1"/>
</dbReference>
<dbReference type="PRINTS" id="PR00035">
    <property type="entry name" value="HTHGNTR"/>
</dbReference>
<evidence type="ECO:0000313" key="7">
    <source>
        <dbReference type="EMBL" id="EHI56352.1"/>
    </source>
</evidence>
<dbReference type="CDD" id="cd07377">
    <property type="entry name" value="WHTH_GntR"/>
    <property type="match status" value="1"/>
</dbReference>
<evidence type="ECO:0000256" key="1">
    <source>
        <dbReference type="ARBA" id="ARBA00005384"/>
    </source>
</evidence>
<dbReference type="GO" id="GO:0003677">
    <property type="term" value="F:DNA binding"/>
    <property type="evidence" value="ECO:0007669"/>
    <property type="project" value="UniProtKB-KW"/>
</dbReference>
<evidence type="ECO:0000256" key="5">
    <source>
        <dbReference type="ARBA" id="ARBA00023163"/>
    </source>
</evidence>
<keyword evidence="8" id="KW-1185">Reference proteome</keyword>
<dbReference type="Proteomes" id="UP000003011">
    <property type="component" value="Unassembled WGS sequence"/>
</dbReference>
<dbReference type="AlphaFoldDB" id="G5GFS8"/>
<dbReference type="EMBL" id="ACZL01000009">
    <property type="protein sequence ID" value="EHI56352.1"/>
    <property type="molecule type" value="Genomic_DNA"/>
</dbReference>
<dbReference type="InterPro" id="IPR036390">
    <property type="entry name" value="WH_DNA-bd_sf"/>
</dbReference>
<keyword evidence="4" id="KW-0238">DNA-binding</keyword>
<dbReference type="Pfam" id="PF00155">
    <property type="entry name" value="Aminotran_1_2"/>
    <property type="match status" value="1"/>
</dbReference>
<proteinExistence type="inferred from homology"/>
<dbReference type="PROSITE" id="PS50949">
    <property type="entry name" value="HTH_GNTR"/>
    <property type="match status" value="1"/>
</dbReference>
<dbReference type="InterPro" id="IPR004839">
    <property type="entry name" value="Aminotransferase_I/II_large"/>
</dbReference>
<dbReference type="GO" id="GO:0030170">
    <property type="term" value="F:pyridoxal phosphate binding"/>
    <property type="evidence" value="ECO:0007669"/>
    <property type="project" value="InterPro"/>
</dbReference>
<dbReference type="OrthoDB" id="9808770at2"/>
<dbReference type="Gene3D" id="1.10.10.10">
    <property type="entry name" value="Winged helix-like DNA-binding domain superfamily/Winged helix DNA-binding domain"/>
    <property type="match status" value="1"/>
</dbReference>
<evidence type="ECO:0000256" key="3">
    <source>
        <dbReference type="ARBA" id="ARBA00023015"/>
    </source>
</evidence>
<comment type="similarity">
    <text evidence="1">In the C-terminal section; belongs to the class-I pyridoxal-phosphate-dependent aminotransferase family.</text>
</comment>
<dbReference type="GO" id="GO:0003700">
    <property type="term" value="F:DNA-binding transcription factor activity"/>
    <property type="evidence" value="ECO:0007669"/>
    <property type="project" value="InterPro"/>
</dbReference>
<evidence type="ECO:0000313" key="8">
    <source>
        <dbReference type="Proteomes" id="UP000003011"/>
    </source>
</evidence>
<feature type="domain" description="HTH gntR-type" evidence="6">
    <location>
        <begin position="12"/>
        <end position="80"/>
    </location>
</feature>
<keyword evidence="3" id="KW-0805">Transcription regulation</keyword>
<reference evidence="7 8" key="1">
    <citation type="submission" date="2011-08" db="EMBL/GenBank/DDBJ databases">
        <title>The Genome Sequence of Johnsonella ignava ATCC 51276.</title>
        <authorList>
            <consortium name="The Broad Institute Genome Sequencing Platform"/>
            <person name="Earl A."/>
            <person name="Ward D."/>
            <person name="Feldgarden M."/>
            <person name="Gevers D."/>
            <person name="Izard J."/>
            <person name="Blanton J.M."/>
            <person name="Baranova O.V."/>
            <person name="Dewhirst F.E."/>
            <person name="Young S.K."/>
            <person name="Zeng Q."/>
            <person name="Gargeya S."/>
            <person name="Fitzgerald M."/>
            <person name="Haas B."/>
            <person name="Abouelleil A."/>
            <person name="Alvarado L."/>
            <person name="Arachchi H.M."/>
            <person name="Berlin A."/>
            <person name="Brown A."/>
            <person name="Chapman S.B."/>
            <person name="Chen Z."/>
            <person name="Dunbar C."/>
            <person name="Freedman E."/>
            <person name="Gearin G."/>
            <person name="Gellesch M."/>
            <person name="Goldberg J."/>
            <person name="Griggs A."/>
            <person name="Gujja S."/>
            <person name="Heiman D."/>
            <person name="Howarth C."/>
            <person name="Larson L."/>
            <person name="Lui A."/>
            <person name="MacDonald P.J.P."/>
            <person name="Montmayeur A."/>
            <person name="Murphy C."/>
            <person name="Neiman D."/>
            <person name="Pearson M."/>
            <person name="Priest M."/>
            <person name="Roberts A."/>
            <person name="Saif S."/>
            <person name="Shea T."/>
            <person name="Shenoy N."/>
            <person name="Sisk P."/>
            <person name="Stolte C."/>
            <person name="Sykes S."/>
            <person name="Wortman J."/>
            <person name="Nusbaum C."/>
            <person name="Birren B."/>
        </authorList>
    </citation>
    <scope>NUCLEOTIDE SEQUENCE [LARGE SCALE GENOMIC DNA]</scope>
    <source>
        <strain evidence="7 8">ATCC 51276</strain>
    </source>
</reference>
<dbReference type="eggNOG" id="COG1167">
    <property type="taxonomic scope" value="Bacteria"/>
</dbReference>
<evidence type="ECO:0000259" key="6">
    <source>
        <dbReference type="PROSITE" id="PS50949"/>
    </source>
</evidence>
<comment type="caution">
    <text evidence="7">The sequence shown here is derived from an EMBL/GenBank/DDBJ whole genome shotgun (WGS) entry which is preliminary data.</text>
</comment>
<dbReference type="STRING" id="679200.HMPREF9333_00417"/>
<dbReference type="SMART" id="SM00345">
    <property type="entry name" value="HTH_GNTR"/>
    <property type="match status" value="1"/>
</dbReference>
<dbReference type="InterPro" id="IPR036388">
    <property type="entry name" value="WH-like_DNA-bd_sf"/>
</dbReference>
<dbReference type="InterPro" id="IPR000524">
    <property type="entry name" value="Tscrpt_reg_HTH_GntR"/>
</dbReference>
<protein>
    <recommendedName>
        <fullName evidence="6">HTH gntR-type domain-containing protein</fullName>
    </recommendedName>
</protein>
<dbReference type="PANTHER" id="PTHR46577:SF1">
    <property type="entry name" value="HTH-TYPE TRANSCRIPTIONAL REGULATORY PROTEIN GABR"/>
    <property type="match status" value="1"/>
</dbReference>
<accession>G5GFS8</accession>
<dbReference type="CDD" id="cd00609">
    <property type="entry name" value="AAT_like"/>
    <property type="match status" value="1"/>
</dbReference>
<keyword evidence="2" id="KW-0663">Pyridoxal phosphate</keyword>
<dbReference type="Gene3D" id="3.40.640.10">
    <property type="entry name" value="Type I PLP-dependent aspartate aminotransferase-like (Major domain)"/>
    <property type="match status" value="1"/>
</dbReference>
<name>G5GFS8_9FIRM</name>
<organism evidence="7 8">
    <name type="scientific">Johnsonella ignava ATCC 51276</name>
    <dbReference type="NCBI Taxonomy" id="679200"/>
    <lineage>
        <taxon>Bacteria</taxon>
        <taxon>Bacillati</taxon>
        <taxon>Bacillota</taxon>
        <taxon>Clostridia</taxon>
        <taxon>Lachnospirales</taxon>
        <taxon>Lachnospiraceae</taxon>
        <taxon>Johnsonella</taxon>
    </lineage>
</organism>
<gene>
    <name evidence="7" type="ORF">HMPREF9333_00417</name>
</gene>
<dbReference type="InterPro" id="IPR015421">
    <property type="entry name" value="PyrdxlP-dep_Trfase_major"/>
</dbReference>
<dbReference type="Pfam" id="PF00392">
    <property type="entry name" value="GntR"/>
    <property type="match status" value="1"/>
</dbReference>